<dbReference type="InterPro" id="IPR027444">
    <property type="entry name" value="H-NS_C_dom"/>
</dbReference>
<evidence type="ECO:0000256" key="3">
    <source>
        <dbReference type="ARBA" id="ARBA00022490"/>
    </source>
</evidence>
<dbReference type="SUPFAM" id="SSF81273">
    <property type="entry name" value="H-NS histone-like proteins"/>
    <property type="match status" value="1"/>
</dbReference>
<keyword evidence="3" id="KW-0963">Cytoplasm</keyword>
<dbReference type="SMART" id="SM00528">
    <property type="entry name" value="HNS"/>
    <property type="match status" value="1"/>
</dbReference>
<dbReference type="GO" id="GO:0000976">
    <property type="term" value="F:transcription cis-regulatory region binding"/>
    <property type="evidence" value="ECO:0007669"/>
    <property type="project" value="TreeGrafter"/>
</dbReference>
<evidence type="ECO:0000256" key="4">
    <source>
        <dbReference type="ARBA" id="ARBA00023125"/>
    </source>
</evidence>
<sequence>MNINLSTLSRNELSVLKNDVEKALAEAEARDRQAALDAAKAAVSEFGFSLDEISGNGARRGKSGRMYGSVSPPRYANPEDSEMTWTGKGRKPNWFTAALSRGISPSDMEI</sequence>
<protein>
    <submittedName>
        <fullName evidence="7">H-NS histone family protein</fullName>
    </submittedName>
</protein>
<dbReference type="GO" id="GO:0003681">
    <property type="term" value="F:bent DNA binding"/>
    <property type="evidence" value="ECO:0007669"/>
    <property type="project" value="TreeGrafter"/>
</dbReference>
<dbReference type="GO" id="GO:0003680">
    <property type="term" value="F:minor groove of adenine-thymine-rich DNA binding"/>
    <property type="evidence" value="ECO:0007669"/>
    <property type="project" value="TreeGrafter"/>
</dbReference>
<dbReference type="InterPro" id="IPR037150">
    <property type="entry name" value="H-NS_C_dom_sf"/>
</dbReference>
<comment type="subcellular location">
    <subcellularLocation>
        <location evidence="1">Cytoplasm</location>
        <location evidence="1">Nucleoid</location>
    </subcellularLocation>
</comment>
<dbReference type="PANTHER" id="PTHR38097">
    <property type="match status" value="1"/>
</dbReference>
<name>A0A8J7J6R0_9RHOB</name>
<dbReference type="GO" id="GO:0009295">
    <property type="term" value="C:nucleoid"/>
    <property type="evidence" value="ECO:0007669"/>
    <property type="project" value="UniProtKB-SubCell"/>
</dbReference>
<dbReference type="AlphaFoldDB" id="A0A8J7J6R0"/>
<proteinExistence type="inferred from homology"/>
<feature type="region of interest" description="Disordered" evidence="5">
    <location>
        <begin position="58"/>
        <end position="88"/>
    </location>
</feature>
<accession>A0A8J7J6R0</accession>
<dbReference type="GO" id="GO:0005829">
    <property type="term" value="C:cytosol"/>
    <property type="evidence" value="ECO:0007669"/>
    <property type="project" value="TreeGrafter"/>
</dbReference>
<reference evidence="7" key="1">
    <citation type="submission" date="2020-10" db="EMBL/GenBank/DDBJ databases">
        <title>Paenihalocynthiibacter styelae gen. nov., sp. nov., isolated from stalked sea squirt Styela clava.</title>
        <authorList>
            <person name="Kim Y.-O."/>
            <person name="Yoon J.-H."/>
        </authorList>
    </citation>
    <scope>NUCLEOTIDE SEQUENCE</scope>
    <source>
        <strain evidence="7">MYP1-1</strain>
    </source>
</reference>
<comment type="similarity">
    <text evidence="2">Belongs to the histone-like protein H-NS family.</text>
</comment>
<dbReference type="GO" id="GO:0032993">
    <property type="term" value="C:protein-DNA complex"/>
    <property type="evidence" value="ECO:0007669"/>
    <property type="project" value="TreeGrafter"/>
</dbReference>
<evidence type="ECO:0000259" key="6">
    <source>
        <dbReference type="SMART" id="SM00528"/>
    </source>
</evidence>
<dbReference type="Gene3D" id="4.10.430.10">
    <property type="entry name" value="Histone-like protein H-NS, C-terminal domain"/>
    <property type="match status" value="1"/>
</dbReference>
<dbReference type="GO" id="GO:0001217">
    <property type="term" value="F:DNA-binding transcription repressor activity"/>
    <property type="evidence" value="ECO:0007669"/>
    <property type="project" value="TreeGrafter"/>
</dbReference>
<feature type="domain" description="DNA-binding protein H-NS-like C-terminal" evidence="6">
    <location>
        <begin position="62"/>
        <end position="110"/>
    </location>
</feature>
<evidence type="ECO:0000256" key="2">
    <source>
        <dbReference type="ARBA" id="ARBA00010610"/>
    </source>
</evidence>
<comment type="caution">
    <text evidence="7">The sequence shown here is derived from an EMBL/GenBank/DDBJ whole genome shotgun (WGS) entry which is preliminary data.</text>
</comment>
<evidence type="ECO:0000256" key="5">
    <source>
        <dbReference type="SAM" id="MobiDB-lite"/>
    </source>
</evidence>
<dbReference type="Proteomes" id="UP000640583">
    <property type="component" value="Unassembled WGS sequence"/>
</dbReference>
<dbReference type="PANTHER" id="PTHR38097:SF2">
    <property type="entry name" value="DNA-BINDING PROTEIN STPA"/>
    <property type="match status" value="1"/>
</dbReference>
<keyword evidence="4" id="KW-0238">DNA-binding</keyword>
<dbReference type="Pfam" id="PF00816">
    <property type="entry name" value="Histone_HNS"/>
    <property type="match status" value="1"/>
</dbReference>
<evidence type="ECO:0000313" key="7">
    <source>
        <dbReference type="EMBL" id="MBI1494595.1"/>
    </source>
</evidence>
<dbReference type="EMBL" id="JADCKQ010000010">
    <property type="protein sequence ID" value="MBI1494595.1"/>
    <property type="molecule type" value="Genomic_DNA"/>
</dbReference>
<evidence type="ECO:0000256" key="1">
    <source>
        <dbReference type="ARBA" id="ARBA00004453"/>
    </source>
</evidence>
<organism evidence="7 8">
    <name type="scientific">Halocynthiibacter styelae</name>
    <dbReference type="NCBI Taxonomy" id="2761955"/>
    <lineage>
        <taxon>Bacteria</taxon>
        <taxon>Pseudomonadati</taxon>
        <taxon>Pseudomonadota</taxon>
        <taxon>Alphaproteobacteria</taxon>
        <taxon>Rhodobacterales</taxon>
        <taxon>Paracoccaceae</taxon>
        <taxon>Halocynthiibacter</taxon>
    </lineage>
</organism>
<evidence type="ECO:0000313" key="8">
    <source>
        <dbReference type="Proteomes" id="UP000640583"/>
    </source>
</evidence>
<dbReference type="RefSeq" id="WP_228849347.1">
    <property type="nucleotide sequence ID" value="NZ_JADCKQ010000010.1"/>
</dbReference>
<gene>
    <name evidence="7" type="ORF">H1D41_13195</name>
</gene>
<keyword evidence="8" id="KW-1185">Reference proteome</keyword>